<dbReference type="PANTHER" id="PTHR42804:SF1">
    <property type="entry name" value="ALDEHYDE DEHYDROGENASE-RELATED"/>
    <property type="match status" value="1"/>
</dbReference>
<comment type="similarity">
    <text evidence="1">Belongs to the aldehyde dehydrogenase family.</text>
</comment>
<dbReference type="STRING" id="1470434.AZF00_13940"/>
<feature type="domain" description="Aldehyde dehydrogenase" evidence="3">
    <location>
        <begin position="19"/>
        <end position="486"/>
    </location>
</feature>
<dbReference type="Gene3D" id="3.40.605.10">
    <property type="entry name" value="Aldehyde Dehydrogenase, Chain A, domain 1"/>
    <property type="match status" value="1"/>
</dbReference>
<dbReference type="PANTHER" id="PTHR42804">
    <property type="entry name" value="ALDEHYDE DEHYDROGENASE"/>
    <property type="match status" value="1"/>
</dbReference>
<reference evidence="4 5" key="1">
    <citation type="submission" date="2015-12" db="EMBL/GenBank/DDBJ databases">
        <authorList>
            <person name="Shamseldin A."/>
            <person name="Moawad H."/>
            <person name="Abd El-Rahim W.M."/>
            <person name="Sadowsky M.J."/>
        </authorList>
    </citation>
    <scope>NUCLEOTIDE SEQUENCE [LARGE SCALE GENOMIC DNA]</scope>
    <source>
        <strain evidence="4 5">SM2</strain>
    </source>
</reference>
<dbReference type="Gene3D" id="3.40.309.10">
    <property type="entry name" value="Aldehyde Dehydrogenase, Chain A, domain 2"/>
    <property type="match status" value="1"/>
</dbReference>
<accession>A0A127M805</accession>
<dbReference type="Pfam" id="PF00171">
    <property type="entry name" value="Aldedh"/>
    <property type="match status" value="1"/>
</dbReference>
<dbReference type="InterPro" id="IPR016162">
    <property type="entry name" value="Ald_DH_N"/>
</dbReference>
<dbReference type="InterPro" id="IPR016161">
    <property type="entry name" value="Ald_DH/histidinol_DH"/>
</dbReference>
<dbReference type="RefSeq" id="WP_008251352.1">
    <property type="nucleotide sequence ID" value="NZ_CP014544.1"/>
</dbReference>
<gene>
    <name evidence="4" type="ORF">AZF00_13940</name>
</gene>
<dbReference type="GO" id="GO:0016620">
    <property type="term" value="F:oxidoreductase activity, acting on the aldehyde or oxo group of donors, NAD or NADP as acceptor"/>
    <property type="evidence" value="ECO:0007669"/>
    <property type="project" value="InterPro"/>
</dbReference>
<sequence length="506" mass="54642">MNNAHELPLYHHIINGDIVKPNSGHYIDVHCPATGNLIAKTADGDATDVDLAVNAASRALKSTDWRNISVTARSKLLYQIGNTVLANAQELAILEVQASGGTIKRVMGLDILAIADLFFTLAESIKNYPFIENLSPKILPEQVHTMVVKEPVGVCGIITAWNFPLLLLSWKIAPALAAGNTVVVKASELTPTSTFRLIELINQFLPAGVLNLVSGTGVKVGDALVKHPKVNKISFTGSTQTGRNIQVAAAATLKRVTLELGGKGAAIVMPDANIDLVAHGALFGIMMNSGQACESASRLIVHVDIHDELIAKMKTLAEKIVVGNPLDPATGMGPIVSEQQFNRIEAYLKSAQEQGAHIVTGGKRKIVSGFENGYFLEPTIITNCQNDMKHTCEEIFGPVVSIIKFTELDEAINIVNDSIYGLSAGIWTEDIIGAQAVARQLEAGSVWINDWHMMRTDAPFGGMKQSGYGREMSHNSLNSYTELKSISTAFERDPSKKSTYHLVHTF</sequence>
<dbReference type="SUPFAM" id="SSF53720">
    <property type="entry name" value="ALDH-like"/>
    <property type="match status" value="1"/>
</dbReference>
<dbReference type="InterPro" id="IPR016163">
    <property type="entry name" value="Ald_DH_C"/>
</dbReference>
<keyword evidence="2" id="KW-0560">Oxidoreductase</keyword>
<dbReference type="EMBL" id="CP014544">
    <property type="protein sequence ID" value="AMO69335.1"/>
    <property type="molecule type" value="Genomic_DNA"/>
</dbReference>
<evidence type="ECO:0000313" key="5">
    <source>
        <dbReference type="Proteomes" id="UP000074119"/>
    </source>
</evidence>
<dbReference type="Proteomes" id="UP000074119">
    <property type="component" value="Chromosome"/>
</dbReference>
<dbReference type="FunFam" id="3.40.309.10:FF:000012">
    <property type="entry name" value="Betaine aldehyde dehydrogenase"/>
    <property type="match status" value="1"/>
</dbReference>
<dbReference type="InterPro" id="IPR015590">
    <property type="entry name" value="Aldehyde_DH_dom"/>
</dbReference>
<evidence type="ECO:0000259" key="3">
    <source>
        <dbReference type="Pfam" id="PF00171"/>
    </source>
</evidence>
<evidence type="ECO:0000313" key="4">
    <source>
        <dbReference type="EMBL" id="AMO69335.1"/>
    </source>
</evidence>
<name>A0A127M805_9GAMM</name>
<dbReference type="AlphaFoldDB" id="A0A127M805"/>
<protein>
    <submittedName>
        <fullName evidence="4">Aldehyde dehydrogenase</fullName>
    </submittedName>
</protein>
<dbReference type="KEGG" id="zal:AZF00_13940"/>
<organism evidence="4 5">
    <name type="scientific">Zhongshania aliphaticivorans</name>
    <dbReference type="NCBI Taxonomy" id="1470434"/>
    <lineage>
        <taxon>Bacteria</taxon>
        <taxon>Pseudomonadati</taxon>
        <taxon>Pseudomonadota</taxon>
        <taxon>Gammaproteobacteria</taxon>
        <taxon>Cellvibrionales</taxon>
        <taxon>Spongiibacteraceae</taxon>
        <taxon>Zhongshania</taxon>
    </lineage>
</organism>
<evidence type="ECO:0000256" key="2">
    <source>
        <dbReference type="ARBA" id="ARBA00023002"/>
    </source>
</evidence>
<dbReference type="FunFam" id="3.40.605.10:FF:000007">
    <property type="entry name" value="NAD/NADP-dependent betaine aldehyde dehydrogenase"/>
    <property type="match status" value="1"/>
</dbReference>
<proteinExistence type="inferred from homology"/>
<evidence type="ECO:0000256" key="1">
    <source>
        <dbReference type="ARBA" id="ARBA00009986"/>
    </source>
</evidence>